<accession>A0A1X2LYS6</accession>
<reference evidence="2 3" key="1">
    <citation type="submission" date="2017-04" db="EMBL/GenBank/DDBJ databases">
        <title>The new phylogeny of genus Mycobacterium.</title>
        <authorList>
            <person name="Tortoli E."/>
            <person name="Trovato A."/>
            <person name="Cirillo D.M."/>
        </authorList>
    </citation>
    <scope>NUCLEOTIDE SEQUENCE [LARGE SCALE GENOMIC DNA]</scope>
    <source>
        <strain evidence="2 3">TBL 1200985</strain>
    </source>
</reference>
<evidence type="ECO:0000313" key="2">
    <source>
        <dbReference type="EMBL" id="OSC42378.1"/>
    </source>
</evidence>
<dbReference type="STRING" id="1430326.B8W66_05275"/>
<comment type="caution">
    <text evidence="2">The sequence shown here is derived from an EMBL/GenBank/DDBJ whole genome shotgun (WGS) entry which is preliminary data.</text>
</comment>
<dbReference type="EMBL" id="NCXP01000003">
    <property type="protein sequence ID" value="OSC42378.1"/>
    <property type="molecule type" value="Genomic_DNA"/>
</dbReference>
<name>A0A1X2LYS6_9MYCO</name>
<dbReference type="Proteomes" id="UP000193247">
    <property type="component" value="Unassembled WGS sequence"/>
</dbReference>
<gene>
    <name evidence="2" type="ORF">B8W66_05275</name>
</gene>
<evidence type="ECO:0008006" key="4">
    <source>
        <dbReference type="Google" id="ProtNLM"/>
    </source>
</evidence>
<proteinExistence type="predicted"/>
<dbReference type="PANTHER" id="PTHR34374">
    <property type="entry name" value="LARGE RIBOSOMAL RNA SUBUNIT ACCUMULATION PROTEIN YCED HOMOLOG 1, CHLOROPLASTIC"/>
    <property type="match status" value="1"/>
</dbReference>
<dbReference type="PANTHER" id="PTHR34374:SF1">
    <property type="entry name" value="LARGE RIBOSOMAL RNA SUBUNIT ACCUMULATION PROTEIN YCED HOMOLOG 1, CHLOROPLASTIC"/>
    <property type="match status" value="1"/>
</dbReference>
<feature type="region of interest" description="Disordered" evidence="1">
    <location>
        <begin position="196"/>
        <end position="215"/>
    </location>
</feature>
<dbReference type="OrthoDB" id="9790372at2"/>
<evidence type="ECO:0000313" key="3">
    <source>
        <dbReference type="Proteomes" id="UP000193247"/>
    </source>
</evidence>
<dbReference type="AlphaFoldDB" id="A0A1X2LYS6"/>
<protein>
    <recommendedName>
        <fullName evidence="4">DNA-binding protein</fullName>
    </recommendedName>
</protein>
<organism evidence="2 3">
    <name type="scientific">Mycobacterium decipiens</name>
    <dbReference type="NCBI Taxonomy" id="1430326"/>
    <lineage>
        <taxon>Bacteria</taxon>
        <taxon>Bacillati</taxon>
        <taxon>Actinomycetota</taxon>
        <taxon>Actinomycetes</taxon>
        <taxon>Mycobacteriales</taxon>
        <taxon>Mycobacteriaceae</taxon>
        <taxon>Mycobacterium</taxon>
    </lineage>
</organism>
<dbReference type="InterPro" id="IPR003772">
    <property type="entry name" value="YceD"/>
</dbReference>
<dbReference type="Pfam" id="PF02620">
    <property type="entry name" value="YceD"/>
    <property type="match status" value="1"/>
</dbReference>
<keyword evidence="3" id="KW-1185">Reference proteome</keyword>
<sequence>MDLGDARRRISPMARQHSPAARRHVASPMTVDIARLGRRPGAMFTLHDTVDSPARIGLQLIAIAPGAPLDLDLRVESVSEGVLVTGTVAAPTVGECSRCLSPVRGRVQVALTELFAYPDSATDETTDMDEVGRVVDETIDLEQPIIDAVGLELPFSPVCQPDCPGLCPQCGVALAAEPGHHHDQIDPRWAKLAEVFAPEHPETPTSDESSPRGER</sequence>
<feature type="region of interest" description="Disordered" evidence="1">
    <location>
        <begin position="1"/>
        <end position="25"/>
    </location>
</feature>
<evidence type="ECO:0000256" key="1">
    <source>
        <dbReference type="SAM" id="MobiDB-lite"/>
    </source>
</evidence>